<dbReference type="InterPro" id="IPR029018">
    <property type="entry name" value="Hex-like_dom2"/>
</dbReference>
<proteinExistence type="inferred from homology"/>
<evidence type="ECO:0000259" key="6">
    <source>
        <dbReference type="Pfam" id="PF00728"/>
    </source>
</evidence>
<dbReference type="GO" id="GO:0030203">
    <property type="term" value="P:glycosaminoglycan metabolic process"/>
    <property type="evidence" value="ECO:0007669"/>
    <property type="project" value="TreeGrafter"/>
</dbReference>
<dbReference type="InterPro" id="IPR015883">
    <property type="entry name" value="Glyco_hydro_20_cat"/>
</dbReference>
<comment type="catalytic activity">
    <reaction evidence="1">
        <text>Hydrolysis of terminal non-reducing N-acetyl-D-hexosamine residues in N-acetyl-beta-D-hexosaminides.</text>
        <dbReference type="EC" id="3.2.1.52"/>
    </reaction>
</comment>
<feature type="domain" description="Glycoside hydrolase family 20 catalytic" evidence="6">
    <location>
        <begin position="128"/>
        <end position="274"/>
    </location>
</feature>
<name>A0A4Q2L4E5_9MICO</name>
<evidence type="ECO:0000256" key="3">
    <source>
        <dbReference type="ARBA" id="ARBA00012663"/>
    </source>
</evidence>
<dbReference type="RefSeq" id="WP_129520443.1">
    <property type="nucleotide sequence ID" value="NZ_SDPN01000012.1"/>
</dbReference>
<dbReference type="SUPFAM" id="SSF55545">
    <property type="entry name" value="beta-N-acetylhexosaminidase-like domain"/>
    <property type="match status" value="1"/>
</dbReference>
<organism evidence="7 8">
    <name type="scientific">Agromyces albus</name>
    <dbReference type="NCBI Taxonomy" id="205332"/>
    <lineage>
        <taxon>Bacteria</taxon>
        <taxon>Bacillati</taxon>
        <taxon>Actinomycetota</taxon>
        <taxon>Actinomycetes</taxon>
        <taxon>Micrococcales</taxon>
        <taxon>Microbacteriaceae</taxon>
        <taxon>Agromyces</taxon>
    </lineage>
</organism>
<comment type="caution">
    <text evidence="7">The sequence shown here is derived from an EMBL/GenBank/DDBJ whole genome shotgun (WGS) entry which is preliminary data.</text>
</comment>
<evidence type="ECO:0000256" key="4">
    <source>
        <dbReference type="ARBA" id="ARBA00022801"/>
    </source>
</evidence>
<dbReference type="Proteomes" id="UP000293865">
    <property type="component" value="Unassembled WGS sequence"/>
</dbReference>
<dbReference type="PANTHER" id="PTHR22600:SF57">
    <property type="entry name" value="BETA-N-ACETYLHEXOSAMINIDASE"/>
    <property type="match status" value="1"/>
</dbReference>
<dbReference type="AlphaFoldDB" id="A0A4Q2L4E5"/>
<dbReference type="GO" id="GO:0004563">
    <property type="term" value="F:beta-N-acetylhexosaminidase activity"/>
    <property type="evidence" value="ECO:0007669"/>
    <property type="project" value="UniProtKB-EC"/>
</dbReference>
<dbReference type="EC" id="3.2.1.52" evidence="3"/>
<protein>
    <recommendedName>
        <fullName evidence="3">beta-N-acetylhexosaminidase</fullName>
        <ecNumber evidence="3">3.2.1.52</ecNumber>
    </recommendedName>
</protein>
<sequence>MINEGRAEVAVWRIADASEGALLAEALPGAAALMSRAFGQMLEQVTEASVADIVIRTGPASDPAEGVDPRPAGRRSADESYRIEAEGQRFVIRARASEGVFRALLTIASRSHDGHPIAMDVEDAPKWAWRGLSLDVVRRWFPCDEVERVIDLLAILRMNVLHLHLSDREAWRLELDGYPALTREASHYSTADVERLVSYARQRFITIVPEIDMPGHVAAAVSAVPALAARPFPAPELAYLTWSSPEVPRFVGAVLDQVVALFDSPYIHIGGDEAFGMPEDEYADFVRHAAAAVRARGRLPLGWQETSRAGCWTPSDVVQLWVGERDRFDSANAYRNWPEEWHPAIPALAAVADQAVGDPARIAAQGAAVLVSTSDPLYLDRRPAEPSLHPEQNERLRTVGNADYEPTVSTSIRRWDPARQPDIVEHGLRVAGIEAAIWCESIATFDDLALLMLPRLAMVAEHGWSRDGRDPTDSGSAWTDAWSRLGFHGFHRSSLVFGEPSGH</sequence>
<evidence type="ECO:0000256" key="1">
    <source>
        <dbReference type="ARBA" id="ARBA00001231"/>
    </source>
</evidence>
<feature type="active site" description="Proton donor" evidence="5">
    <location>
        <position position="273"/>
    </location>
</feature>
<dbReference type="Gene3D" id="3.20.20.80">
    <property type="entry name" value="Glycosidases"/>
    <property type="match status" value="1"/>
</dbReference>
<evidence type="ECO:0000313" key="8">
    <source>
        <dbReference type="Proteomes" id="UP000293865"/>
    </source>
</evidence>
<evidence type="ECO:0000256" key="2">
    <source>
        <dbReference type="ARBA" id="ARBA00006285"/>
    </source>
</evidence>
<comment type="similarity">
    <text evidence="2">Belongs to the glycosyl hydrolase 20 family.</text>
</comment>
<evidence type="ECO:0000313" key="7">
    <source>
        <dbReference type="EMBL" id="RXZ71212.1"/>
    </source>
</evidence>
<dbReference type="PRINTS" id="PR00738">
    <property type="entry name" value="GLHYDRLASE20"/>
</dbReference>
<feature type="domain" description="Glycoside hydrolase family 20 catalytic" evidence="6">
    <location>
        <begin position="361"/>
        <end position="466"/>
    </location>
</feature>
<keyword evidence="4" id="KW-0378">Hydrolase</keyword>
<dbReference type="SUPFAM" id="SSF51445">
    <property type="entry name" value="(Trans)glycosidases"/>
    <property type="match status" value="1"/>
</dbReference>
<dbReference type="GO" id="GO:0016020">
    <property type="term" value="C:membrane"/>
    <property type="evidence" value="ECO:0007669"/>
    <property type="project" value="TreeGrafter"/>
</dbReference>
<dbReference type="GO" id="GO:0005975">
    <property type="term" value="P:carbohydrate metabolic process"/>
    <property type="evidence" value="ECO:0007669"/>
    <property type="project" value="InterPro"/>
</dbReference>
<evidence type="ECO:0000256" key="5">
    <source>
        <dbReference type="PIRSR" id="PIRSR625705-1"/>
    </source>
</evidence>
<dbReference type="InterPro" id="IPR017853">
    <property type="entry name" value="GH"/>
</dbReference>
<dbReference type="PANTHER" id="PTHR22600">
    <property type="entry name" value="BETA-HEXOSAMINIDASE"/>
    <property type="match status" value="1"/>
</dbReference>
<dbReference type="Pfam" id="PF00728">
    <property type="entry name" value="Glyco_hydro_20"/>
    <property type="match status" value="2"/>
</dbReference>
<keyword evidence="8" id="KW-1185">Reference proteome</keyword>
<reference evidence="7 8" key="1">
    <citation type="submission" date="2019-01" db="EMBL/GenBank/DDBJ databases">
        <title>Agromyces.</title>
        <authorList>
            <person name="Li J."/>
        </authorList>
    </citation>
    <scope>NUCLEOTIDE SEQUENCE [LARGE SCALE GENOMIC DNA]</scope>
    <source>
        <strain evidence="7 8">DSM 15934</strain>
    </source>
</reference>
<dbReference type="Gene3D" id="3.30.379.10">
    <property type="entry name" value="Chitobiase/beta-hexosaminidase domain 2-like"/>
    <property type="match status" value="1"/>
</dbReference>
<accession>A0A4Q2L4E5</accession>
<gene>
    <name evidence="7" type="ORF">ESP51_08320</name>
</gene>
<dbReference type="InterPro" id="IPR025705">
    <property type="entry name" value="Beta_hexosaminidase_sua/sub"/>
</dbReference>
<dbReference type="OrthoDB" id="9763537at2"/>
<dbReference type="EMBL" id="SDPN01000012">
    <property type="protein sequence ID" value="RXZ71212.1"/>
    <property type="molecule type" value="Genomic_DNA"/>
</dbReference>